<dbReference type="EC" id="2.5.1.26" evidence="5 13"/>
<evidence type="ECO:0000256" key="2">
    <source>
        <dbReference type="ARBA" id="ARBA00004670"/>
    </source>
</evidence>
<dbReference type="InterPro" id="IPR016169">
    <property type="entry name" value="FAD-bd_PCMH_sub2"/>
</dbReference>
<evidence type="ECO:0000313" key="16">
    <source>
        <dbReference type="Proteomes" id="UP001153620"/>
    </source>
</evidence>
<evidence type="ECO:0000259" key="14">
    <source>
        <dbReference type="PROSITE" id="PS51387"/>
    </source>
</evidence>
<dbReference type="GO" id="GO:0008610">
    <property type="term" value="P:lipid biosynthetic process"/>
    <property type="evidence" value="ECO:0007669"/>
    <property type="project" value="InterPro"/>
</dbReference>
<keyword evidence="16" id="KW-1185">Reference proteome</keyword>
<comment type="function">
    <text evidence="13">Catalyzes the exchange of an acyl for a long-chain alkyl group and the formation of the ether bond in the biosynthesis of ether phospholipids.</text>
</comment>
<feature type="domain" description="FAD-binding PCMH-type" evidence="14">
    <location>
        <begin position="145"/>
        <end position="328"/>
    </location>
</feature>
<dbReference type="OrthoDB" id="7786253at2759"/>
<comment type="pathway">
    <text evidence="2 13">Glycerolipid metabolism; ether lipid biosynthesis.</text>
</comment>
<dbReference type="Proteomes" id="UP001153620">
    <property type="component" value="Chromosome 3"/>
</dbReference>
<dbReference type="InterPro" id="IPR016171">
    <property type="entry name" value="Vanillyl_alc_oxidase_C-sub2"/>
</dbReference>
<proteinExistence type="inferred from homology"/>
<sequence length="607" mass="69362">MKSITEVEKSANRKAPEFPINVKNVFPKHRQQVLNENGWGFRDCYFTFDKDCLVFKGERYEMCNKPLKNARTSILELLNADITNYKPIKNPEHNECDYPPKVENKVFCEELKILKIEYSLNFDDRFLRCRGQALKDFYILRYGRFKRVPDIVVFPKSHEDVVTVVELANKYCAVLVPYGGGTNTTMSLNYLKDDNSRFFISLDTTQMNRILWFDKTSMLACMEAGIAGQDLEDALQKHGLTLGHDPDSIELSTLGGWVATRSAGMKQRKYGNIEDMVKKITLVTSVGVLEKNFLVPRASIGPDFDFIALGSEGTLGVITKAVVKVNPKPACKRYGSMVFPNFEMGVNFMYEVSKLTVKPTSLRLVDNIHFRLGFAFQHNRNFIGKAVDFIKLYGSQILYRLDFKKLSMTTYLIEGEKDEVDEIESQMKSCGSMHGGIFGGSKYAERAFQLTMTNCYLRDLFFDLGFLFDSIEPSIVWEKCWPMIKAIEKAWKDEMDKRKLLNALAFRISQVYDNGACVYFYYGIGPTTDRDQFEVFDELTDVLRVVILNHGGCLSHHHGIGKKSLKYYPQAVSSVGINVFNSIKKELDPQNIFDVGNFTIDQNKSKI</sequence>
<evidence type="ECO:0000256" key="13">
    <source>
        <dbReference type="RuleBase" id="RU363113"/>
    </source>
</evidence>
<dbReference type="InterPro" id="IPR025650">
    <property type="entry name" value="Alkyl-DHAP_Synthase"/>
</dbReference>
<dbReference type="Pfam" id="PF01565">
    <property type="entry name" value="FAD_binding_4"/>
    <property type="match status" value="1"/>
</dbReference>
<feature type="binding site" evidence="11">
    <location>
        <begin position="247"/>
        <end position="253"/>
    </location>
    <ligand>
        <name>FAD</name>
        <dbReference type="ChEBI" id="CHEBI:57692"/>
    </ligand>
</feature>
<dbReference type="Gene3D" id="1.10.45.10">
    <property type="entry name" value="Vanillyl-alcohol Oxidase, Chain A, domain 4"/>
    <property type="match status" value="1"/>
</dbReference>
<dbReference type="EMBL" id="OU895879">
    <property type="protein sequence ID" value="CAG9808318.1"/>
    <property type="molecule type" value="Genomic_DNA"/>
</dbReference>
<dbReference type="AlphaFoldDB" id="A0A9N9S327"/>
<dbReference type="Gene3D" id="3.30.70.3450">
    <property type="match status" value="1"/>
</dbReference>
<feature type="binding site" evidence="10">
    <location>
        <position position="458"/>
    </location>
    <ligand>
        <name>substrate</name>
    </ligand>
</feature>
<dbReference type="Gene3D" id="3.30.300.330">
    <property type="match status" value="1"/>
</dbReference>
<gene>
    <name evidence="15" type="ORF">CHIRRI_LOCUS11160</name>
</gene>
<comment type="cofactor">
    <cofactor evidence="11 13">
        <name>FAD</name>
        <dbReference type="ChEBI" id="CHEBI:57692"/>
    </cofactor>
</comment>
<dbReference type="PROSITE" id="PS51387">
    <property type="entry name" value="FAD_PCMH"/>
    <property type="match status" value="1"/>
</dbReference>
<evidence type="ECO:0000256" key="12">
    <source>
        <dbReference type="PIRSR" id="PIRSR625650-4"/>
    </source>
</evidence>
<dbReference type="GO" id="GO:0005777">
    <property type="term" value="C:peroxisome"/>
    <property type="evidence" value="ECO:0007669"/>
    <property type="project" value="UniProtKB-SubCell"/>
</dbReference>
<evidence type="ECO:0000256" key="7">
    <source>
        <dbReference type="ARBA" id="ARBA00022827"/>
    </source>
</evidence>
<keyword evidence="8 13" id="KW-0576">Peroxisome</keyword>
<evidence type="ECO:0000256" key="11">
    <source>
        <dbReference type="PIRSR" id="PIRSR625650-3"/>
    </source>
</evidence>
<evidence type="ECO:0000256" key="6">
    <source>
        <dbReference type="ARBA" id="ARBA00022630"/>
    </source>
</evidence>
<keyword evidence="6 13" id="KW-0285">Flavoprotein</keyword>
<keyword evidence="13" id="KW-0443">Lipid metabolism</keyword>
<dbReference type="Gene3D" id="3.30.43.10">
    <property type="entry name" value="Uridine Diphospho-n-acetylenolpyruvylglucosamine Reductase, domain 2"/>
    <property type="match status" value="1"/>
</dbReference>
<dbReference type="SUPFAM" id="SSF56176">
    <property type="entry name" value="FAD-binding/transporter-associated domain-like"/>
    <property type="match status" value="1"/>
</dbReference>
<dbReference type="SUPFAM" id="SSF55103">
    <property type="entry name" value="FAD-linked oxidases, C-terminal domain"/>
    <property type="match status" value="1"/>
</dbReference>
<reference evidence="15" key="2">
    <citation type="submission" date="2022-10" db="EMBL/GenBank/DDBJ databases">
        <authorList>
            <consortium name="ENA_rothamsted_submissions"/>
            <consortium name="culmorum"/>
            <person name="King R."/>
        </authorList>
    </citation>
    <scope>NUCLEOTIDE SEQUENCE</scope>
</reference>
<dbReference type="InterPro" id="IPR016167">
    <property type="entry name" value="FAD-bd_PCMH_sub1"/>
</dbReference>
<comment type="subcellular location">
    <subcellularLocation>
        <location evidence="1 13">Peroxisome</location>
    </subcellularLocation>
</comment>
<evidence type="ECO:0000256" key="8">
    <source>
        <dbReference type="ARBA" id="ARBA00023140"/>
    </source>
</evidence>
<dbReference type="PANTHER" id="PTHR46568:SF1">
    <property type="entry name" value="ALKYLDIHYDROXYACETONEPHOSPHATE SYNTHASE, PEROXISOMAL"/>
    <property type="match status" value="1"/>
</dbReference>
<name>A0A9N9S327_9DIPT</name>
<evidence type="ECO:0000313" key="15">
    <source>
        <dbReference type="EMBL" id="CAG9808318.1"/>
    </source>
</evidence>
<dbReference type="InterPro" id="IPR036318">
    <property type="entry name" value="FAD-bd_PCMH-like_sf"/>
</dbReference>
<evidence type="ECO:0000256" key="3">
    <source>
        <dbReference type="ARBA" id="ARBA00008000"/>
    </source>
</evidence>
<keyword evidence="13" id="KW-0444">Lipid biosynthesis</keyword>
<dbReference type="InterPro" id="IPR016164">
    <property type="entry name" value="FAD-linked_Oxase-like_C"/>
</dbReference>
<dbReference type="PANTHER" id="PTHR46568">
    <property type="entry name" value="ALKYLDIHYDROXYACETONEPHOSPHATE SYNTHASE, PEROXISOMAL"/>
    <property type="match status" value="1"/>
</dbReference>
<evidence type="ECO:0000256" key="5">
    <source>
        <dbReference type="ARBA" id="ARBA00012385"/>
    </source>
</evidence>
<dbReference type="InterPro" id="IPR016166">
    <property type="entry name" value="FAD-bd_PCMH"/>
</dbReference>
<dbReference type="InterPro" id="IPR004113">
    <property type="entry name" value="FAD-bd_oxidored_4_C"/>
</dbReference>
<accession>A0A9N9S327</accession>
<evidence type="ECO:0000256" key="10">
    <source>
        <dbReference type="PIRSR" id="PIRSR625650-2"/>
    </source>
</evidence>
<evidence type="ECO:0000256" key="9">
    <source>
        <dbReference type="PIRSR" id="PIRSR625650-1"/>
    </source>
</evidence>
<dbReference type="GO" id="GO:0008609">
    <property type="term" value="F:alkylglycerone-phosphate synthase activity"/>
    <property type="evidence" value="ECO:0007669"/>
    <property type="project" value="UniProtKB-EC"/>
</dbReference>
<evidence type="ECO:0000256" key="4">
    <source>
        <dbReference type="ARBA" id="ARBA00011738"/>
    </source>
</evidence>
<feature type="active site" description="Proton donor/acceptor" evidence="9">
    <location>
        <position position="519"/>
    </location>
</feature>
<organism evidence="15 16">
    <name type="scientific">Chironomus riparius</name>
    <dbReference type="NCBI Taxonomy" id="315576"/>
    <lineage>
        <taxon>Eukaryota</taxon>
        <taxon>Metazoa</taxon>
        <taxon>Ecdysozoa</taxon>
        <taxon>Arthropoda</taxon>
        <taxon>Hexapoda</taxon>
        <taxon>Insecta</taxon>
        <taxon>Pterygota</taxon>
        <taxon>Neoptera</taxon>
        <taxon>Endopterygota</taxon>
        <taxon>Diptera</taxon>
        <taxon>Nematocera</taxon>
        <taxon>Chironomoidea</taxon>
        <taxon>Chironomidae</taxon>
        <taxon>Chironominae</taxon>
        <taxon>Chironomus</taxon>
    </lineage>
</organism>
<keyword evidence="13" id="KW-0808">Transferase</keyword>
<feature type="binding site" evidence="11">
    <location>
        <begin position="312"/>
        <end position="318"/>
    </location>
    <ligand>
        <name>FAD</name>
        <dbReference type="ChEBI" id="CHEBI:57692"/>
    </ligand>
</feature>
<comment type="similarity">
    <text evidence="3 13">Belongs to the FAD-binding oxidoreductase/transferase type 4 family.</text>
</comment>
<dbReference type="Pfam" id="PF02913">
    <property type="entry name" value="FAD-oxidase_C"/>
    <property type="match status" value="1"/>
</dbReference>
<evidence type="ECO:0000256" key="1">
    <source>
        <dbReference type="ARBA" id="ARBA00004275"/>
    </source>
</evidence>
<reference evidence="15" key="1">
    <citation type="submission" date="2022-01" db="EMBL/GenBank/DDBJ databases">
        <authorList>
            <person name="King R."/>
        </authorList>
    </citation>
    <scope>NUCLEOTIDE SEQUENCE</scope>
</reference>
<dbReference type="InterPro" id="IPR006094">
    <property type="entry name" value="Oxid_FAD_bind_N"/>
</dbReference>
<keyword evidence="7 11" id="KW-0274">FAD</keyword>
<comment type="catalytic activity">
    <reaction evidence="13">
        <text>a long chain fatty alcohol + a 1-acylglycerone 3-phosphate = a 1-O-alkylglycerone 3-phosphate + a long-chain fatty acid + H(+)</text>
        <dbReference type="Rhea" id="RHEA:36171"/>
        <dbReference type="ChEBI" id="CHEBI:15378"/>
        <dbReference type="ChEBI" id="CHEBI:17135"/>
        <dbReference type="ChEBI" id="CHEBI:57534"/>
        <dbReference type="ChEBI" id="CHEBI:57560"/>
        <dbReference type="ChEBI" id="CHEBI:73315"/>
        <dbReference type="EC" id="2.5.1.26"/>
    </reaction>
</comment>
<feature type="site" description="Important for enzyme activity" evidence="12">
    <location>
        <position position="363"/>
    </location>
</feature>
<dbReference type="Gene3D" id="3.30.465.10">
    <property type="match status" value="1"/>
</dbReference>
<comment type="subunit">
    <text evidence="4 13">Homodimer.</text>
</comment>
<dbReference type="GO" id="GO:0071949">
    <property type="term" value="F:FAD binding"/>
    <property type="evidence" value="ECO:0007669"/>
    <property type="project" value="InterPro"/>
</dbReference>
<protein>
    <recommendedName>
        <fullName evidence="5 13">Alkylglycerone-phosphate synthase</fullName>
        <shortName evidence="13">Alkyl-DHAP synthase</shortName>
        <ecNumber evidence="5 13">2.5.1.26</ecNumber>
    </recommendedName>
</protein>